<protein>
    <submittedName>
        <fullName evidence="1">Uncharacterized protein</fullName>
    </submittedName>
</protein>
<accession>X1Q799</accession>
<feature type="non-terminal residue" evidence="1">
    <location>
        <position position="34"/>
    </location>
</feature>
<dbReference type="EMBL" id="BARV01032890">
    <property type="protein sequence ID" value="GAI39139.1"/>
    <property type="molecule type" value="Genomic_DNA"/>
</dbReference>
<organism evidence="1">
    <name type="scientific">marine sediment metagenome</name>
    <dbReference type="NCBI Taxonomy" id="412755"/>
    <lineage>
        <taxon>unclassified sequences</taxon>
        <taxon>metagenomes</taxon>
        <taxon>ecological metagenomes</taxon>
    </lineage>
</organism>
<dbReference type="AlphaFoldDB" id="X1Q799"/>
<sequence>MTINEYGFLGKDIKQYENKIAKKYKEVFDFYEEI</sequence>
<gene>
    <name evidence="1" type="ORF">S06H3_51790</name>
</gene>
<reference evidence="1" key="1">
    <citation type="journal article" date="2014" name="Front. Microbiol.">
        <title>High frequency of phylogenetically diverse reductive dehalogenase-homologous genes in deep subseafloor sedimentary metagenomes.</title>
        <authorList>
            <person name="Kawai M."/>
            <person name="Futagami T."/>
            <person name="Toyoda A."/>
            <person name="Takaki Y."/>
            <person name="Nishi S."/>
            <person name="Hori S."/>
            <person name="Arai W."/>
            <person name="Tsubouchi T."/>
            <person name="Morono Y."/>
            <person name="Uchiyama I."/>
            <person name="Ito T."/>
            <person name="Fujiyama A."/>
            <person name="Inagaki F."/>
            <person name="Takami H."/>
        </authorList>
    </citation>
    <scope>NUCLEOTIDE SEQUENCE</scope>
    <source>
        <strain evidence="1">Expedition CK06-06</strain>
    </source>
</reference>
<evidence type="ECO:0000313" key="1">
    <source>
        <dbReference type="EMBL" id="GAI39139.1"/>
    </source>
</evidence>
<name>X1Q799_9ZZZZ</name>
<proteinExistence type="predicted"/>
<comment type="caution">
    <text evidence="1">The sequence shown here is derived from an EMBL/GenBank/DDBJ whole genome shotgun (WGS) entry which is preliminary data.</text>
</comment>